<feature type="region of interest" description="Disordered" evidence="2">
    <location>
        <begin position="214"/>
        <end position="396"/>
    </location>
</feature>
<evidence type="ECO:0000313" key="4">
    <source>
        <dbReference type="Proteomes" id="UP001562425"/>
    </source>
</evidence>
<evidence type="ECO:0000256" key="2">
    <source>
        <dbReference type="SAM" id="MobiDB-lite"/>
    </source>
</evidence>
<organism evidence="3 4">
    <name type="scientific">Culex pipiens pipiens</name>
    <name type="common">Northern house mosquito</name>
    <dbReference type="NCBI Taxonomy" id="38569"/>
    <lineage>
        <taxon>Eukaryota</taxon>
        <taxon>Metazoa</taxon>
        <taxon>Ecdysozoa</taxon>
        <taxon>Arthropoda</taxon>
        <taxon>Hexapoda</taxon>
        <taxon>Insecta</taxon>
        <taxon>Pterygota</taxon>
        <taxon>Neoptera</taxon>
        <taxon>Endopterygota</taxon>
        <taxon>Diptera</taxon>
        <taxon>Nematocera</taxon>
        <taxon>Culicoidea</taxon>
        <taxon>Culicidae</taxon>
        <taxon>Culicinae</taxon>
        <taxon>Culicini</taxon>
        <taxon>Culex</taxon>
        <taxon>Culex</taxon>
    </lineage>
</organism>
<feature type="region of interest" description="Disordered" evidence="2">
    <location>
        <begin position="1"/>
        <end position="162"/>
    </location>
</feature>
<feature type="compositionally biased region" description="Acidic residues" evidence="2">
    <location>
        <begin position="219"/>
        <end position="229"/>
    </location>
</feature>
<evidence type="ECO:0000256" key="1">
    <source>
        <dbReference type="SAM" id="Coils"/>
    </source>
</evidence>
<name>A0ABD1D0L7_CULPP</name>
<accession>A0ABD1D0L7</accession>
<proteinExistence type="predicted"/>
<feature type="compositionally biased region" description="Basic and acidic residues" evidence="2">
    <location>
        <begin position="387"/>
        <end position="396"/>
    </location>
</feature>
<reference evidence="3 4" key="1">
    <citation type="submission" date="2024-05" db="EMBL/GenBank/DDBJ databases">
        <title>Culex pipiens pipiens assembly and annotation.</title>
        <authorList>
            <person name="Alout H."/>
            <person name="Durand T."/>
        </authorList>
    </citation>
    <scope>NUCLEOTIDE SEQUENCE [LARGE SCALE GENOMIC DNA]</scope>
    <source>
        <strain evidence="3">HA-2024</strain>
        <tissue evidence="3">Whole body</tissue>
    </source>
</reference>
<feature type="compositionally biased region" description="Polar residues" evidence="2">
    <location>
        <begin position="306"/>
        <end position="323"/>
    </location>
</feature>
<comment type="caution">
    <text evidence="3">The sequence shown here is derived from an EMBL/GenBank/DDBJ whole genome shotgun (WGS) entry which is preliminary data.</text>
</comment>
<keyword evidence="4" id="KW-1185">Reference proteome</keyword>
<evidence type="ECO:0000313" key="3">
    <source>
        <dbReference type="EMBL" id="KAL1386070.1"/>
    </source>
</evidence>
<protein>
    <submittedName>
        <fullName evidence="3">Uncharacterized protein</fullName>
    </submittedName>
</protein>
<dbReference type="AlphaFoldDB" id="A0ABD1D0L7"/>
<feature type="coiled-coil region" evidence="1">
    <location>
        <begin position="176"/>
        <end position="210"/>
    </location>
</feature>
<gene>
    <name evidence="3" type="ORF">pipiens_012877</name>
</gene>
<feature type="compositionally biased region" description="Acidic residues" evidence="2">
    <location>
        <begin position="85"/>
        <end position="96"/>
    </location>
</feature>
<sequence>MPPKRRVKLPQSDTEKQQREGANAKNVGYLKEKLAQIQSQLKEEEGRAGTSADNSLSDEDAMENGIPTDDELVRPPSPARSDGLEGQDLDENSEETSQERSVLMDDLEEVNSAQDINSEERSFADESSSSRNIFEDSPRAAIPPSNQLNKDAPEPEGERIEEVVPKAEYDKLFQKLSKKRVEYLNLRKRFQKLEIQYAELKEVCSDQAKENYKLRNDGEEVESSDDEEPGPALPGKLPKASAGRSEKKSDTQSGATGIKEKPSQNQPDDQFVAPAGLGKTARTDSMLHRKSLAQTQPVSARLVPTKNRSMLETMSSGQLSQPVGRSFDTKEVSQKSELGKVDENRKSSSHIQPQRLQPEVANRSLHSRVENNRAPQKKISDPLKISDSQKKISDSQKKIIYSQKISDSQKKIIYSQKKIICSQK</sequence>
<feature type="compositionally biased region" description="Basic and acidic residues" evidence="2">
    <location>
        <begin position="151"/>
        <end position="162"/>
    </location>
</feature>
<dbReference type="EMBL" id="JBEHCU010008247">
    <property type="protein sequence ID" value="KAL1386070.1"/>
    <property type="molecule type" value="Genomic_DNA"/>
</dbReference>
<keyword evidence="1" id="KW-0175">Coiled coil</keyword>
<feature type="compositionally biased region" description="Basic and acidic residues" evidence="2">
    <location>
        <begin position="327"/>
        <end position="346"/>
    </location>
</feature>
<dbReference type="Proteomes" id="UP001562425">
    <property type="component" value="Unassembled WGS sequence"/>
</dbReference>